<protein>
    <recommendedName>
        <fullName evidence="3">MYND-type domain-containing protein</fullName>
    </recommendedName>
</protein>
<evidence type="ECO:0000313" key="1">
    <source>
        <dbReference type="EMBL" id="KZS98181.1"/>
    </source>
</evidence>
<gene>
    <name evidence="1" type="ORF">SISNIDRAFT_480957</name>
</gene>
<sequence>MSVEALKGNIKQLSLRQLVDVCREPLGWHEACWMIASYLDIDTESRAGFKRIHENYSRVMAVFEQLYTENQENDIIINALIAQIRDMFADAVLRDRIYEDAWLPRIVSVLQHPKTRDMALKCLVRLIMHRAEVICVEVCMSLFDEVCRALFDSPIDSDAASDAIEILSNSLIGAMAALETSDIIAEFEDMDIDVDRLLTLALDRMQGCLANKPDSSICLSTCHEIMLPIGLANLYPEVAIASLRTLQCLSACLRSSSLSIRVLGMRSLYDLCFDTAGPTNPFEFTHFLPPLVEGFPPEIHDAYLAYGTTEFYGQVNLESRIWFGDLVQEHTDNLDLFEYGMAIANGILEVEHPIWPLPFERKSAQHPYNTWVDILPHAARVLRSRSELDNADILDIKFLMGAKRWQDAIDLARKAAKRSPDIVFWYYSMSMTNEDNEGALRAAQRGLQCPDISQHMRIALLYRTCRTAWDLTLATLTKGDPEESSWEEGLAYMAICHENLKTAAEVCPPDTPGFDILINLLILSHILRCGPDLGSDLRELKPLIKKARLISRIDDGMRERCGLSAKYNSTRMTKDVILEHLAAVSSDWNGFVQCTNLSTFAHTEREAKKKVPTVEQIADLLSGTQISSTQTLSKRKTVKIMGSGSNAFRLYQCSWCMNPSAALRKCGVCGKARYCNPQWYLLTVFLLNIR</sequence>
<dbReference type="Proteomes" id="UP000076722">
    <property type="component" value="Unassembled WGS sequence"/>
</dbReference>
<name>A0A164ZX28_9AGAM</name>
<dbReference type="InterPro" id="IPR016024">
    <property type="entry name" value="ARM-type_fold"/>
</dbReference>
<evidence type="ECO:0008006" key="3">
    <source>
        <dbReference type="Google" id="ProtNLM"/>
    </source>
</evidence>
<proteinExistence type="predicted"/>
<keyword evidence="2" id="KW-1185">Reference proteome</keyword>
<dbReference type="EMBL" id="KV419395">
    <property type="protein sequence ID" value="KZS98181.1"/>
    <property type="molecule type" value="Genomic_DNA"/>
</dbReference>
<organism evidence="1 2">
    <name type="scientific">Sistotremastrum niveocremeum HHB9708</name>
    <dbReference type="NCBI Taxonomy" id="1314777"/>
    <lineage>
        <taxon>Eukaryota</taxon>
        <taxon>Fungi</taxon>
        <taxon>Dikarya</taxon>
        <taxon>Basidiomycota</taxon>
        <taxon>Agaricomycotina</taxon>
        <taxon>Agaricomycetes</taxon>
        <taxon>Sistotremastrales</taxon>
        <taxon>Sistotremastraceae</taxon>
        <taxon>Sertulicium</taxon>
        <taxon>Sertulicium niveocremeum</taxon>
    </lineage>
</organism>
<evidence type="ECO:0000313" key="2">
    <source>
        <dbReference type="Proteomes" id="UP000076722"/>
    </source>
</evidence>
<dbReference type="OrthoDB" id="341421at2759"/>
<dbReference type="AlphaFoldDB" id="A0A164ZX28"/>
<dbReference type="SUPFAM" id="SSF48371">
    <property type="entry name" value="ARM repeat"/>
    <property type="match status" value="1"/>
</dbReference>
<reference evidence="1 2" key="1">
    <citation type="journal article" date="2016" name="Mol. Biol. Evol.">
        <title>Comparative Genomics of Early-Diverging Mushroom-Forming Fungi Provides Insights into the Origins of Lignocellulose Decay Capabilities.</title>
        <authorList>
            <person name="Nagy L.G."/>
            <person name="Riley R."/>
            <person name="Tritt A."/>
            <person name="Adam C."/>
            <person name="Daum C."/>
            <person name="Floudas D."/>
            <person name="Sun H."/>
            <person name="Yadav J.S."/>
            <person name="Pangilinan J."/>
            <person name="Larsson K.H."/>
            <person name="Matsuura K."/>
            <person name="Barry K."/>
            <person name="Labutti K."/>
            <person name="Kuo R."/>
            <person name="Ohm R.A."/>
            <person name="Bhattacharya S.S."/>
            <person name="Shirouzu T."/>
            <person name="Yoshinaga Y."/>
            <person name="Martin F.M."/>
            <person name="Grigoriev I.V."/>
            <person name="Hibbett D.S."/>
        </authorList>
    </citation>
    <scope>NUCLEOTIDE SEQUENCE [LARGE SCALE GENOMIC DNA]</scope>
    <source>
        <strain evidence="1 2">HHB9708</strain>
    </source>
</reference>
<accession>A0A164ZX28</accession>